<protein>
    <submittedName>
        <fullName evidence="2">Uncharacterized protein</fullName>
    </submittedName>
</protein>
<feature type="compositionally biased region" description="Low complexity" evidence="1">
    <location>
        <begin position="1"/>
        <end position="20"/>
    </location>
</feature>
<dbReference type="EMBL" id="OZ035832">
    <property type="protein sequence ID" value="CAL1570429.1"/>
    <property type="molecule type" value="Genomic_DNA"/>
</dbReference>
<feature type="compositionally biased region" description="Basic and acidic residues" evidence="1">
    <location>
        <begin position="95"/>
        <end position="116"/>
    </location>
</feature>
<feature type="compositionally biased region" description="Acidic residues" evidence="1">
    <location>
        <begin position="24"/>
        <end position="41"/>
    </location>
</feature>
<evidence type="ECO:0000256" key="1">
    <source>
        <dbReference type="SAM" id="MobiDB-lite"/>
    </source>
</evidence>
<dbReference type="AlphaFoldDB" id="A0AAV2J4X8"/>
<proteinExistence type="predicted"/>
<gene>
    <name evidence="2" type="ORF">KC01_LOCUS2730</name>
</gene>
<name>A0AAV2J4X8_KNICA</name>
<evidence type="ECO:0000313" key="3">
    <source>
        <dbReference type="Proteomes" id="UP001497482"/>
    </source>
</evidence>
<feature type="region of interest" description="Disordered" evidence="1">
    <location>
        <begin position="1"/>
        <end position="116"/>
    </location>
</feature>
<accession>A0AAV2J4X8</accession>
<keyword evidence="3" id="KW-1185">Reference proteome</keyword>
<dbReference type="Proteomes" id="UP001497482">
    <property type="component" value="Chromosome 10"/>
</dbReference>
<reference evidence="2 3" key="1">
    <citation type="submission" date="2024-04" db="EMBL/GenBank/DDBJ databases">
        <authorList>
            <person name="Waldvogel A.-M."/>
            <person name="Schoenle A."/>
        </authorList>
    </citation>
    <scope>NUCLEOTIDE SEQUENCE [LARGE SCALE GENOMIC DNA]</scope>
</reference>
<organism evidence="2 3">
    <name type="scientific">Knipowitschia caucasica</name>
    <name type="common">Caucasian dwarf goby</name>
    <name type="synonym">Pomatoschistus caucasicus</name>
    <dbReference type="NCBI Taxonomy" id="637954"/>
    <lineage>
        <taxon>Eukaryota</taxon>
        <taxon>Metazoa</taxon>
        <taxon>Chordata</taxon>
        <taxon>Craniata</taxon>
        <taxon>Vertebrata</taxon>
        <taxon>Euteleostomi</taxon>
        <taxon>Actinopterygii</taxon>
        <taxon>Neopterygii</taxon>
        <taxon>Teleostei</taxon>
        <taxon>Neoteleostei</taxon>
        <taxon>Acanthomorphata</taxon>
        <taxon>Gobiaria</taxon>
        <taxon>Gobiiformes</taxon>
        <taxon>Gobioidei</taxon>
        <taxon>Gobiidae</taxon>
        <taxon>Gobiinae</taxon>
        <taxon>Knipowitschia</taxon>
    </lineage>
</organism>
<evidence type="ECO:0000313" key="2">
    <source>
        <dbReference type="EMBL" id="CAL1570429.1"/>
    </source>
</evidence>
<sequence length="116" mass="13461">MCVNSSPRASSTSLSLIQEQELQEKDEDDLLEGNEEEQEEGSLEKYFTVPHEDQHSDEEELVEGFSESEIREGNFSPELEHDDPELGQWADGEDNDLHHEKRDSPDREKQINEKFK</sequence>